<evidence type="ECO:0000256" key="1">
    <source>
        <dbReference type="ARBA" id="ARBA00007812"/>
    </source>
</evidence>
<dbReference type="InterPro" id="IPR011766">
    <property type="entry name" value="TPP_enzyme_TPP-bd"/>
</dbReference>
<reference evidence="7 8" key="1">
    <citation type="submission" date="2017-09" db="EMBL/GenBank/DDBJ databases">
        <title>Sphingomonas spermidinifaciens 9NM-10, whole genome shotgun sequence.</title>
        <authorList>
            <person name="Feng G."/>
            <person name="Zhu H."/>
        </authorList>
    </citation>
    <scope>NUCLEOTIDE SEQUENCE [LARGE SCALE GENOMIC DNA]</scope>
    <source>
        <strain evidence="7 8">9NM-10</strain>
    </source>
</reference>
<accession>A0A2A4B597</accession>
<comment type="caution">
    <text evidence="7">The sequence shown here is derived from an EMBL/GenBank/DDBJ whole genome shotgun (WGS) entry which is preliminary data.</text>
</comment>
<dbReference type="Gene3D" id="3.40.50.1220">
    <property type="entry name" value="TPP-binding domain"/>
    <property type="match status" value="1"/>
</dbReference>
<feature type="domain" description="Thiamine pyrophosphate enzyme central" evidence="4">
    <location>
        <begin position="201"/>
        <end position="336"/>
    </location>
</feature>
<dbReference type="Gene3D" id="3.40.50.970">
    <property type="match status" value="2"/>
</dbReference>
<comment type="similarity">
    <text evidence="1 3">Belongs to the TPP enzyme family.</text>
</comment>
<evidence type="ECO:0000256" key="3">
    <source>
        <dbReference type="RuleBase" id="RU362132"/>
    </source>
</evidence>
<dbReference type="AlphaFoldDB" id="A0A2A4B597"/>
<feature type="domain" description="Thiamine pyrophosphate enzyme N-terminal TPP-binding" evidence="6">
    <location>
        <begin position="18"/>
        <end position="120"/>
    </location>
</feature>
<dbReference type="Pfam" id="PF02775">
    <property type="entry name" value="TPP_enzyme_C"/>
    <property type="match status" value="1"/>
</dbReference>
<feature type="domain" description="Thiamine pyrophosphate enzyme TPP-binding" evidence="5">
    <location>
        <begin position="392"/>
        <end position="528"/>
    </location>
</feature>
<dbReference type="Pfam" id="PF02776">
    <property type="entry name" value="TPP_enzyme_N"/>
    <property type="match status" value="1"/>
</dbReference>
<dbReference type="SUPFAM" id="SSF52467">
    <property type="entry name" value="DHS-like NAD/FAD-binding domain"/>
    <property type="match status" value="1"/>
</dbReference>
<evidence type="ECO:0000313" key="8">
    <source>
        <dbReference type="Proteomes" id="UP000218366"/>
    </source>
</evidence>
<dbReference type="InterPro" id="IPR000399">
    <property type="entry name" value="TPP-bd_CS"/>
</dbReference>
<keyword evidence="2 3" id="KW-0786">Thiamine pyrophosphate</keyword>
<dbReference type="Proteomes" id="UP000218366">
    <property type="component" value="Unassembled WGS sequence"/>
</dbReference>
<dbReference type="GO" id="GO:0000287">
    <property type="term" value="F:magnesium ion binding"/>
    <property type="evidence" value="ECO:0007669"/>
    <property type="project" value="InterPro"/>
</dbReference>
<keyword evidence="8" id="KW-1185">Reference proteome</keyword>
<proteinExistence type="inferred from homology"/>
<dbReference type="NCBIfam" id="NF005485">
    <property type="entry name" value="PRK07092.1"/>
    <property type="match status" value="1"/>
</dbReference>
<dbReference type="InterPro" id="IPR012000">
    <property type="entry name" value="Thiamin_PyroP_enz_cen_dom"/>
</dbReference>
<dbReference type="OrthoDB" id="9773408at2"/>
<dbReference type="CDD" id="cd02002">
    <property type="entry name" value="TPP_BFDC"/>
    <property type="match status" value="1"/>
</dbReference>
<protein>
    <submittedName>
        <fullName evidence="7">Benzoylformate decarboxylase</fullName>
    </submittedName>
</protein>
<dbReference type="InterPro" id="IPR029061">
    <property type="entry name" value="THDP-binding"/>
</dbReference>
<evidence type="ECO:0000313" key="7">
    <source>
        <dbReference type="EMBL" id="PCD03237.1"/>
    </source>
</evidence>
<dbReference type="CDD" id="cd07035">
    <property type="entry name" value="TPP_PYR_POX_like"/>
    <property type="match status" value="1"/>
</dbReference>
<dbReference type="GO" id="GO:0050660">
    <property type="term" value="F:flavin adenine dinucleotide binding"/>
    <property type="evidence" value="ECO:0007669"/>
    <property type="project" value="TreeGrafter"/>
</dbReference>
<sequence length="548" mass="56915">MTAAGLRVAALARGGGPTVRDAVMALLVELGMTRIFGNPGSTELPMFRDLPAGFSYELGLQESIVLGMADGYAQASGRAALVNLHSSAGLGHAMGNLFTAYRNQTPLVVTAGQQARSILPHEPFLYAERATELPRPFVKWACEPARAEDVPAAILRAWNVAMQAPRGPAFVSIPIDDWERPCAPIAIARSSHRVAPDPAAIAEAAAMLGRATRIAIIAGAGVAHDGARAALLDLAARIDAGVWIAPMAARNPFPEDHARFRGFLPASREAIVAALDGHDAVLVLGAPAFTQHVEGHGPFVPPDSVLIQMGSDPAQAARLPEGLGIVGDLALALPALAEQLTARPPSATPPPRREPPAADRLTDALLMARLAALRPDRLTVVEEAPSTRGPLHDHFPIRAGDEFHTCASGGLGHGLPAAIGVALARPEVPVLCLLGDGSAMYAIQGLWSAAQSGADIAFVIVNNGAYAALDQFGALFGIEVVGSKLPAIDFVALATGQGVSATRVADPAALDAAIAALFAARGPRLLEVIVSNPNDAVEERRAITERSL</sequence>
<evidence type="ECO:0000259" key="4">
    <source>
        <dbReference type="Pfam" id="PF00205"/>
    </source>
</evidence>
<gene>
    <name evidence="7" type="ORF">COC42_02130</name>
</gene>
<evidence type="ECO:0000259" key="5">
    <source>
        <dbReference type="Pfam" id="PF02775"/>
    </source>
</evidence>
<organism evidence="7 8">
    <name type="scientific">Sphingomonas spermidinifaciens</name>
    <dbReference type="NCBI Taxonomy" id="1141889"/>
    <lineage>
        <taxon>Bacteria</taxon>
        <taxon>Pseudomonadati</taxon>
        <taxon>Pseudomonadota</taxon>
        <taxon>Alphaproteobacteria</taxon>
        <taxon>Sphingomonadales</taxon>
        <taxon>Sphingomonadaceae</taxon>
        <taxon>Sphingomonas</taxon>
    </lineage>
</organism>
<dbReference type="RefSeq" id="WP_096341636.1">
    <property type="nucleotide sequence ID" value="NZ_NWMW01000001.1"/>
</dbReference>
<name>A0A2A4B597_9SPHN</name>
<dbReference type="InterPro" id="IPR029035">
    <property type="entry name" value="DHS-like_NAD/FAD-binding_dom"/>
</dbReference>
<evidence type="ECO:0000256" key="2">
    <source>
        <dbReference type="ARBA" id="ARBA00023052"/>
    </source>
</evidence>
<dbReference type="GO" id="GO:0003984">
    <property type="term" value="F:acetolactate synthase activity"/>
    <property type="evidence" value="ECO:0007669"/>
    <property type="project" value="TreeGrafter"/>
</dbReference>
<dbReference type="InterPro" id="IPR012001">
    <property type="entry name" value="Thiamin_PyroP_enz_TPP-bd_dom"/>
</dbReference>
<dbReference type="GO" id="GO:0030976">
    <property type="term" value="F:thiamine pyrophosphate binding"/>
    <property type="evidence" value="ECO:0007669"/>
    <property type="project" value="InterPro"/>
</dbReference>
<dbReference type="GO" id="GO:0019752">
    <property type="term" value="P:carboxylic acid metabolic process"/>
    <property type="evidence" value="ECO:0007669"/>
    <property type="project" value="UniProtKB-ARBA"/>
</dbReference>
<dbReference type="SUPFAM" id="SSF52518">
    <property type="entry name" value="Thiamin diphosphate-binding fold (THDP-binding)"/>
    <property type="match status" value="2"/>
</dbReference>
<dbReference type="Pfam" id="PF00205">
    <property type="entry name" value="TPP_enzyme_M"/>
    <property type="match status" value="1"/>
</dbReference>
<dbReference type="InterPro" id="IPR045229">
    <property type="entry name" value="TPP_enz"/>
</dbReference>
<dbReference type="PANTHER" id="PTHR18968">
    <property type="entry name" value="THIAMINE PYROPHOSPHATE ENZYMES"/>
    <property type="match status" value="1"/>
</dbReference>
<dbReference type="PANTHER" id="PTHR18968:SF133">
    <property type="entry name" value="BENZOYLFORMATE DECARBOXYLASE"/>
    <property type="match status" value="1"/>
</dbReference>
<evidence type="ECO:0000259" key="6">
    <source>
        <dbReference type="Pfam" id="PF02776"/>
    </source>
</evidence>
<dbReference type="EMBL" id="NWMW01000001">
    <property type="protein sequence ID" value="PCD03237.1"/>
    <property type="molecule type" value="Genomic_DNA"/>
</dbReference>
<dbReference type="PROSITE" id="PS00187">
    <property type="entry name" value="TPP_ENZYMES"/>
    <property type="match status" value="1"/>
</dbReference>